<dbReference type="AlphaFoldDB" id="A0AAQ3K451"/>
<evidence type="ECO:0000313" key="3">
    <source>
        <dbReference type="Proteomes" id="UP001327560"/>
    </source>
</evidence>
<keyword evidence="1" id="KW-0808">Transferase</keyword>
<sequence length="470" mass="51818">MAAEAAAAAEVKIISKNTIRPSARPNEQDGARVIHLTPWDLKMISVDYIQKGILFLKQQQQQQQQQEEEEESVSVISALRASFAITLNHFFPLAGRLVVTHHEDSESPSLSISLKCDDQGAVFIHASAPTVKVSDILDSLYVPPVLLSFFPLNGVINYDGHRFPVFAVQVTELHDGIFIGCSVNHCVADGTSFWHFMNSWSEICRTGNSHVSQPPALDRWFVDSCDPPLRLPFRSEGDFIRRPVYPSVEECSFHFSVESVAKLKAKANAEMGTGSQISSLQSLLSRFWVSVTRARGLDPQQETSYLLAIGCRTRLTPPLPDSYLGNSIYIPKITVTAGELLERGHGWGAWLLNRCVASYNESTVRDLLEEWAASPSFTYIENIKPWDLVTGSSPRFNIYGNDFGWGKPVAVRSGAGSKLDGKATVYPGPEKGSVALEVCLSPKVLSSLVKDKDFMEFVSNSKTRTGCTAS</sequence>
<keyword evidence="3" id="KW-1185">Reference proteome</keyword>
<dbReference type="InterPro" id="IPR023213">
    <property type="entry name" value="CAT-like_dom_sf"/>
</dbReference>
<protein>
    <submittedName>
        <fullName evidence="2">HXXXD-type acyl-transferase family protein</fullName>
    </submittedName>
</protein>
<dbReference type="GO" id="GO:0016740">
    <property type="term" value="F:transferase activity"/>
    <property type="evidence" value="ECO:0007669"/>
    <property type="project" value="UniProtKB-KW"/>
</dbReference>
<dbReference type="PANTHER" id="PTHR31896:SF43">
    <property type="entry name" value="PROTEIN ENHANCED PSEUDOMONAS SUSCEPTIBILITY 1"/>
    <property type="match status" value="1"/>
</dbReference>
<evidence type="ECO:0000256" key="1">
    <source>
        <dbReference type="ARBA" id="ARBA00022679"/>
    </source>
</evidence>
<dbReference type="PANTHER" id="PTHR31896">
    <property type="entry name" value="FAMILY REGULATORY PROTEIN, PUTATIVE (AFU_ORTHOLOGUE AFUA_3G14730)-RELATED"/>
    <property type="match status" value="1"/>
</dbReference>
<dbReference type="Gene3D" id="3.30.559.10">
    <property type="entry name" value="Chloramphenicol acetyltransferase-like domain"/>
    <property type="match status" value="2"/>
</dbReference>
<name>A0AAQ3K451_9LILI</name>
<reference evidence="2 3" key="1">
    <citation type="submission" date="2023-10" db="EMBL/GenBank/DDBJ databases">
        <title>Chromosome-scale genome assembly provides insights into flower coloration mechanisms of Canna indica.</title>
        <authorList>
            <person name="Li C."/>
        </authorList>
    </citation>
    <scope>NUCLEOTIDE SEQUENCE [LARGE SCALE GENOMIC DNA]</scope>
    <source>
        <tissue evidence="2">Flower</tissue>
    </source>
</reference>
<dbReference type="EMBL" id="CP136892">
    <property type="protein sequence ID" value="WOL00488.1"/>
    <property type="molecule type" value="Genomic_DNA"/>
</dbReference>
<dbReference type="Proteomes" id="UP001327560">
    <property type="component" value="Chromosome 3"/>
</dbReference>
<dbReference type="Pfam" id="PF02458">
    <property type="entry name" value="Transferase"/>
    <property type="match status" value="1"/>
</dbReference>
<dbReference type="InterPro" id="IPR051283">
    <property type="entry name" value="Sec_Metabolite_Acyltrans"/>
</dbReference>
<gene>
    <name evidence="2" type="ORF">Cni_G09201</name>
</gene>
<proteinExistence type="predicted"/>
<evidence type="ECO:0000313" key="2">
    <source>
        <dbReference type="EMBL" id="WOL00488.1"/>
    </source>
</evidence>
<organism evidence="2 3">
    <name type="scientific">Canna indica</name>
    <name type="common">Indian-shot</name>
    <dbReference type="NCBI Taxonomy" id="4628"/>
    <lineage>
        <taxon>Eukaryota</taxon>
        <taxon>Viridiplantae</taxon>
        <taxon>Streptophyta</taxon>
        <taxon>Embryophyta</taxon>
        <taxon>Tracheophyta</taxon>
        <taxon>Spermatophyta</taxon>
        <taxon>Magnoliopsida</taxon>
        <taxon>Liliopsida</taxon>
        <taxon>Zingiberales</taxon>
        <taxon>Cannaceae</taxon>
        <taxon>Canna</taxon>
    </lineage>
</organism>
<accession>A0AAQ3K451</accession>